<proteinExistence type="predicted"/>
<evidence type="ECO:0000313" key="2">
    <source>
        <dbReference type="Proteomes" id="UP000615446"/>
    </source>
</evidence>
<reference evidence="1" key="1">
    <citation type="submission" date="2019-10" db="EMBL/GenBank/DDBJ databases">
        <title>Conservation and host-specific expression of non-tandemly repeated heterogenous ribosome RNA gene in arbuscular mycorrhizal fungi.</title>
        <authorList>
            <person name="Maeda T."/>
            <person name="Kobayashi Y."/>
            <person name="Nakagawa T."/>
            <person name="Ezawa T."/>
            <person name="Yamaguchi K."/>
            <person name="Bino T."/>
            <person name="Nishimoto Y."/>
            <person name="Shigenobu S."/>
            <person name="Kawaguchi M."/>
        </authorList>
    </citation>
    <scope>NUCLEOTIDE SEQUENCE</scope>
    <source>
        <strain evidence="1">HR1</strain>
    </source>
</reference>
<dbReference type="EMBL" id="BLAL01000194">
    <property type="protein sequence ID" value="GES90213.1"/>
    <property type="molecule type" value="Genomic_DNA"/>
</dbReference>
<evidence type="ECO:0000313" key="1">
    <source>
        <dbReference type="EMBL" id="GES90213.1"/>
    </source>
</evidence>
<dbReference type="AlphaFoldDB" id="A0A8H3QS70"/>
<gene>
    <name evidence="1" type="ORF">RCL2_001707400</name>
</gene>
<name>A0A8H3QS70_9GLOM</name>
<protein>
    <submittedName>
        <fullName evidence="1">Uncharacterized protein</fullName>
    </submittedName>
</protein>
<dbReference type="Proteomes" id="UP000615446">
    <property type="component" value="Unassembled WGS sequence"/>
</dbReference>
<comment type="caution">
    <text evidence="1">The sequence shown here is derived from an EMBL/GenBank/DDBJ whole genome shotgun (WGS) entry which is preliminary data.</text>
</comment>
<sequence>MVCLLDQYEHNTQDYIGNRHINSWIYRGDQTVKLSLVRSFRIIAWWHKSMEFRPVTGGIHHRTILLHSIEGILNGNQHFEARHQLNHQSCTSNL</sequence>
<organism evidence="1 2">
    <name type="scientific">Rhizophagus clarus</name>
    <dbReference type="NCBI Taxonomy" id="94130"/>
    <lineage>
        <taxon>Eukaryota</taxon>
        <taxon>Fungi</taxon>
        <taxon>Fungi incertae sedis</taxon>
        <taxon>Mucoromycota</taxon>
        <taxon>Glomeromycotina</taxon>
        <taxon>Glomeromycetes</taxon>
        <taxon>Glomerales</taxon>
        <taxon>Glomeraceae</taxon>
        <taxon>Rhizophagus</taxon>
    </lineage>
</organism>
<accession>A0A8H3QS70</accession>